<keyword evidence="2" id="KW-0732">Signal</keyword>
<feature type="signal peptide" evidence="2">
    <location>
        <begin position="1"/>
        <end position="21"/>
    </location>
</feature>
<evidence type="ECO:0000256" key="2">
    <source>
        <dbReference type="SAM" id="SignalP"/>
    </source>
</evidence>
<dbReference type="OrthoDB" id="3040950at2759"/>
<keyword evidence="1" id="KW-0812">Transmembrane</keyword>
<keyword evidence="4" id="KW-1185">Reference proteome</keyword>
<sequence length="399" mass="45125">MATSPIVTSLDLAFLCILVRCCPMSDGNYSANPCIPMTVVLDACAIITGNYNGNGHLFCDREGKSPVPSSLLEAGEYFYVIDDYPSFNYPLFASFDVWVPPPRSDVPDHWFSPQCPKKQDLYPVTPVRWTDIDATNPSAGICGPSKVPTLSPWIMVFGHVCYINLHAFITDIAQYTTHQVPEQLRYPNIYPHTLSGPHFVHDIRNFLTLRVDIYQRWDKHTFFFVPFNGSLVLYFIGPLPDLYSIQYHFGKPNLPERVDPYLLFIRFALAIFTLLFTLIIICTLYFKYKVIKRLAHPKQYKVPLKGSGTLEEQGDVVEEGGYGDNVSESAEFEELGDGPRLLVKIYEDNGWELPPDLAAAFIPRDEKIEAAKLAWFEANPQICQRSEATTGVASEIPFE</sequence>
<dbReference type="AlphaFoldDB" id="A0A8S0WDA1"/>
<keyword evidence="1" id="KW-1133">Transmembrane helix</keyword>
<comment type="caution">
    <text evidence="3">The sequence shown here is derived from an EMBL/GenBank/DDBJ whole genome shotgun (WGS) entry which is preliminary data.</text>
</comment>
<feature type="transmembrane region" description="Helical" evidence="1">
    <location>
        <begin position="222"/>
        <end position="243"/>
    </location>
</feature>
<evidence type="ECO:0000313" key="3">
    <source>
        <dbReference type="EMBL" id="CAA7271459.1"/>
    </source>
</evidence>
<evidence type="ECO:0008006" key="5">
    <source>
        <dbReference type="Google" id="ProtNLM"/>
    </source>
</evidence>
<evidence type="ECO:0000313" key="4">
    <source>
        <dbReference type="Proteomes" id="UP000467700"/>
    </source>
</evidence>
<name>A0A8S0WDA1_CYCAE</name>
<proteinExistence type="predicted"/>
<keyword evidence="1" id="KW-0472">Membrane</keyword>
<evidence type="ECO:0000256" key="1">
    <source>
        <dbReference type="SAM" id="Phobius"/>
    </source>
</evidence>
<dbReference type="EMBL" id="CACVBS010000112">
    <property type="protein sequence ID" value="CAA7271459.1"/>
    <property type="molecule type" value="Genomic_DNA"/>
</dbReference>
<gene>
    <name evidence="3" type="ORF">AAE3_LOCUS13797</name>
</gene>
<accession>A0A8S0WDA1</accession>
<feature type="chain" id="PRO_5035775674" description="HNH nuclease domain-containing protein" evidence="2">
    <location>
        <begin position="22"/>
        <end position="399"/>
    </location>
</feature>
<protein>
    <recommendedName>
        <fullName evidence="5">HNH nuclease domain-containing protein</fullName>
    </recommendedName>
</protein>
<dbReference type="Proteomes" id="UP000467700">
    <property type="component" value="Unassembled WGS sequence"/>
</dbReference>
<feature type="transmembrane region" description="Helical" evidence="1">
    <location>
        <begin position="263"/>
        <end position="286"/>
    </location>
</feature>
<reference evidence="3 4" key="1">
    <citation type="submission" date="2020-01" db="EMBL/GenBank/DDBJ databases">
        <authorList>
            <person name="Gupta K D."/>
        </authorList>
    </citation>
    <scope>NUCLEOTIDE SEQUENCE [LARGE SCALE GENOMIC DNA]</scope>
</reference>
<organism evidence="3 4">
    <name type="scientific">Cyclocybe aegerita</name>
    <name type="common">Black poplar mushroom</name>
    <name type="synonym">Agrocybe aegerita</name>
    <dbReference type="NCBI Taxonomy" id="1973307"/>
    <lineage>
        <taxon>Eukaryota</taxon>
        <taxon>Fungi</taxon>
        <taxon>Dikarya</taxon>
        <taxon>Basidiomycota</taxon>
        <taxon>Agaricomycotina</taxon>
        <taxon>Agaricomycetes</taxon>
        <taxon>Agaricomycetidae</taxon>
        <taxon>Agaricales</taxon>
        <taxon>Agaricineae</taxon>
        <taxon>Bolbitiaceae</taxon>
        <taxon>Cyclocybe</taxon>
    </lineage>
</organism>